<dbReference type="OrthoDB" id="7250490at2"/>
<protein>
    <submittedName>
        <fullName evidence="3">Tripartite-type tricarboxylate transporter, receptor component TctC</fullName>
    </submittedName>
</protein>
<sequence length="320" mass="34080">MRMKTLLSTAVFAFALSAGVASAQDYPSKPLNYIIPFNAGGESDVAARFQQPYLEEAAGQNVVIQYISGAGGAQAWSQLNGMEADGYTMMGSNLPHIILQPMAQDVGYKTEDITNVYFFQYTPDALLVPADSDFKTLEDFVNYAKENPGAATVAGSATNSANHVAATKLNELAGIQTTYIPFSGTSPSMTALLGGQVQGAFSYSTAALNQGDQVRVLAVAAEERLPALPDTPTFKELGYDMVGGAYRGVAVPSGTPEDVRTKLSDLLGEVNANPEFKKKMEDAGFVVISVPYSEVPAFMEERKAQYDSVAKIMGIETSSN</sequence>
<feature type="chain" id="PRO_5010695228" evidence="2">
    <location>
        <begin position="24"/>
        <end position="320"/>
    </location>
</feature>
<keyword evidence="3" id="KW-0675">Receptor</keyword>
<dbReference type="STRING" id="937218.SAMN06297251_12380"/>
<dbReference type="SUPFAM" id="SSF53850">
    <property type="entry name" value="Periplasmic binding protein-like II"/>
    <property type="match status" value="1"/>
</dbReference>
<evidence type="ECO:0000313" key="4">
    <source>
        <dbReference type="Proteomes" id="UP000192656"/>
    </source>
</evidence>
<accession>A0A1W2EBU5</accession>
<dbReference type="PANTHER" id="PTHR42928:SF5">
    <property type="entry name" value="BLR1237 PROTEIN"/>
    <property type="match status" value="1"/>
</dbReference>
<evidence type="ECO:0000256" key="2">
    <source>
        <dbReference type="SAM" id="SignalP"/>
    </source>
</evidence>
<keyword evidence="4" id="KW-1185">Reference proteome</keyword>
<dbReference type="PIRSF" id="PIRSF017082">
    <property type="entry name" value="YflP"/>
    <property type="match status" value="1"/>
</dbReference>
<name>A0A1W2EBU5_9HYPH</name>
<dbReference type="PANTHER" id="PTHR42928">
    <property type="entry name" value="TRICARBOXYLATE-BINDING PROTEIN"/>
    <property type="match status" value="1"/>
</dbReference>
<dbReference type="InterPro" id="IPR042100">
    <property type="entry name" value="Bug_dom1"/>
</dbReference>
<dbReference type="Pfam" id="PF03401">
    <property type="entry name" value="TctC"/>
    <property type="match status" value="1"/>
</dbReference>
<keyword evidence="2" id="KW-0732">Signal</keyword>
<dbReference type="Proteomes" id="UP000192656">
    <property type="component" value="Unassembled WGS sequence"/>
</dbReference>
<organism evidence="3 4">
    <name type="scientific">Fulvimarina manganoxydans</name>
    <dbReference type="NCBI Taxonomy" id="937218"/>
    <lineage>
        <taxon>Bacteria</taxon>
        <taxon>Pseudomonadati</taxon>
        <taxon>Pseudomonadota</taxon>
        <taxon>Alphaproteobacteria</taxon>
        <taxon>Hyphomicrobiales</taxon>
        <taxon>Aurantimonadaceae</taxon>
        <taxon>Fulvimarina</taxon>
    </lineage>
</organism>
<reference evidence="3 4" key="1">
    <citation type="submission" date="2017-04" db="EMBL/GenBank/DDBJ databases">
        <authorList>
            <person name="Afonso C.L."/>
            <person name="Miller P.J."/>
            <person name="Scott M.A."/>
            <person name="Spackman E."/>
            <person name="Goraichik I."/>
            <person name="Dimitrov K.M."/>
            <person name="Suarez D.L."/>
            <person name="Swayne D.E."/>
        </authorList>
    </citation>
    <scope>NUCLEOTIDE SEQUENCE [LARGE SCALE GENOMIC DNA]</scope>
    <source>
        <strain evidence="3 4">CGMCC 1.10972</strain>
    </source>
</reference>
<dbReference type="Gene3D" id="3.40.190.10">
    <property type="entry name" value="Periplasmic binding protein-like II"/>
    <property type="match status" value="1"/>
</dbReference>
<gene>
    <name evidence="3" type="ORF">SAMN06297251_12380</name>
</gene>
<dbReference type="EMBL" id="FWXR01000023">
    <property type="protein sequence ID" value="SMD07233.1"/>
    <property type="molecule type" value="Genomic_DNA"/>
</dbReference>
<comment type="similarity">
    <text evidence="1">Belongs to the UPF0065 (bug) family.</text>
</comment>
<dbReference type="CDD" id="cd07012">
    <property type="entry name" value="PBP2_Bug_TTT"/>
    <property type="match status" value="1"/>
</dbReference>
<feature type="signal peptide" evidence="2">
    <location>
        <begin position="1"/>
        <end position="23"/>
    </location>
</feature>
<proteinExistence type="inferred from homology"/>
<evidence type="ECO:0000313" key="3">
    <source>
        <dbReference type="EMBL" id="SMD07233.1"/>
    </source>
</evidence>
<dbReference type="AlphaFoldDB" id="A0A1W2EBU5"/>
<dbReference type="InterPro" id="IPR005064">
    <property type="entry name" value="BUG"/>
</dbReference>
<evidence type="ECO:0000256" key="1">
    <source>
        <dbReference type="ARBA" id="ARBA00006987"/>
    </source>
</evidence>
<dbReference type="Gene3D" id="3.40.190.150">
    <property type="entry name" value="Bordetella uptake gene, domain 1"/>
    <property type="match status" value="1"/>
</dbReference>
<dbReference type="RefSeq" id="WP_084412128.1">
    <property type="nucleotide sequence ID" value="NZ_FWXR01000023.1"/>
</dbReference>